<dbReference type="EMBL" id="AP021879">
    <property type="protein sequence ID" value="BBO88582.1"/>
    <property type="molecule type" value="Genomic_DNA"/>
</dbReference>
<protein>
    <submittedName>
        <fullName evidence="1">Uncharacterized protein</fullName>
    </submittedName>
</protein>
<sequence>MNAIFTHYPCSSVFIRVDLMIIIETDKRFFDRYDEYEEIQQVLADRSVDMLIYPSDELEKIAHRFFIKRIIEKGEVVYEC</sequence>
<proteinExistence type="predicted"/>
<dbReference type="Proteomes" id="UP000422108">
    <property type="component" value="Chromosome"/>
</dbReference>
<name>A0A5K8A7I3_9BACT</name>
<evidence type="ECO:0000313" key="1">
    <source>
        <dbReference type="EMBL" id="BBO88582.1"/>
    </source>
</evidence>
<keyword evidence="2" id="KW-1185">Reference proteome</keyword>
<organism evidence="1 2">
    <name type="scientific">Desulfosarcina ovata subsp. ovata</name>
    <dbReference type="NCBI Taxonomy" id="2752305"/>
    <lineage>
        <taxon>Bacteria</taxon>
        <taxon>Pseudomonadati</taxon>
        <taxon>Thermodesulfobacteriota</taxon>
        <taxon>Desulfobacteria</taxon>
        <taxon>Desulfobacterales</taxon>
        <taxon>Desulfosarcinaceae</taxon>
        <taxon>Desulfosarcina</taxon>
    </lineage>
</organism>
<reference evidence="1 2" key="1">
    <citation type="submission" date="2019-11" db="EMBL/GenBank/DDBJ databases">
        <title>Comparative genomics of hydrocarbon-degrading Desulfosarcina strains.</title>
        <authorList>
            <person name="Watanabe M."/>
            <person name="Kojima H."/>
            <person name="Fukui M."/>
        </authorList>
    </citation>
    <scope>NUCLEOTIDE SEQUENCE [LARGE SCALE GENOMIC DNA]</scope>
    <source>
        <strain evidence="2">oXyS1</strain>
    </source>
</reference>
<evidence type="ECO:0000313" key="2">
    <source>
        <dbReference type="Proteomes" id="UP000422108"/>
    </source>
</evidence>
<dbReference type="AlphaFoldDB" id="A0A5K8A7I3"/>
<accession>A0A5K8A7I3</accession>
<gene>
    <name evidence="1" type="ORF">DSCOOX_17620</name>
</gene>